<name>A0A0D9XS54_9ORYZ</name>
<dbReference type="EnsemblPlants" id="LPERR11G10970.2">
    <property type="protein sequence ID" value="LPERR11G10970.2"/>
    <property type="gene ID" value="LPERR11G10970"/>
</dbReference>
<protein>
    <recommendedName>
        <fullName evidence="6">NAC domain-containing protein</fullName>
    </recommendedName>
</protein>
<evidence type="ECO:0000256" key="5">
    <source>
        <dbReference type="SAM" id="MobiDB-lite"/>
    </source>
</evidence>
<feature type="compositionally biased region" description="Basic and acidic residues" evidence="5">
    <location>
        <begin position="78"/>
        <end position="89"/>
    </location>
</feature>
<dbReference type="PANTHER" id="PTHR31744">
    <property type="entry name" value="PROTEIN CUP-SHAPED COTYLEDON 2-RELATED"/>
    <property type="match status" value="1"/>
</dbReference>
<dbReference type="PROSITE" id="PS51005">
    <property type="entry name" value="NAC"/>
    <property type="match status" value="1"/>
</dbReference>
<dbReference type="Proteomes" id="UP000032180">
    <property type="component" value="Chromosome 11"/>
</dbReference>
<evidence type="ECO:0000256" key="1">
    <source>
        <dbReference type="ARBA" id="ARBA00023015"/>
    </source>
</evidence>
<evidence type="ECO:0000256" key="2">
    <source>
        <dbReference type="ARBA" id="ARBA00023125"/>
    </source>
</evidence>
<dbReference type="InterPro" id="IPR003441">
    <property type="entry name" value="NAC-dom"/>
</dbReference>
<keyword evidence="8" id="KW-1185">Reference proteome</keyword>
<dbReference type="Pfam" id="PF02365">
    <property type="entry name" value="NAM"/>
    <property type="match status" value="1"/>
</dbReference>
<evidence type="ECO:0000256" key="4">
    <source>
        <dbReference type="ARBA" id="ARBA00023242"/>
    </source>
</evidence>
<dbReference type="Gene3D" id="2.170.150.80">
    <property type="entry name" value="NAC domain"/>
    <property type="match status" value="1"/>
</dbReference>
<dbReference type="GO" id="GO:0003677">
    <property type="term" value="F:DNA binding"/>
    <property type="evidence" value="ECO:0007669"/>
    <property type="project" value="UniProtKB-KW"/>
</dbReference>
<dbReference type="HOGENOM" id="CLU_1847993_0_0_1"/>
<evidence type="ECO:0000313" key="8">
    <source>
        <dbReference type="Proteomes" id="UP000032180"/>
    </source>
</evidence>
<keyword evidence="3" id="KW-0804">Transcription</keyword>
<dbReference type="Gramene" id="LPERR11G10970.2">
    <property type="protein sequence ID" value="LPERR11G10970.2"/>
    <property type="gene ID" value="LPERR11G10970"/>
</dbReference>
<feature type="domain" description="NAC" evidence="6">
    <location>
        <begin position="19"/>
        <end position="139"/>
    </location>
</feature>
<accession>A0A0D9XS54</accession>
<reference evidence="7 8" key="1">
    <citation type="submission" date="2012-08" db="EMBL/GenBank/DDBJ databases">
        <title>Oryza genome evolution.</title>
        <authorList>
            <person name="Wing R.A."/>
        </authorList>
    </citation>
    <scope>NUCLEOTIDE SEQUENCE</scope>
</reference>
<keyword evidence="4" id="KW-0539">Nucleus</keyword>
<sequence>MHESRLVGVGYLPCPVMTRTISNGLGPPYSCLEAKIAMTMVNGGVCITLVNGSTMHLPIGSIFHPTEVQEEKNGKHFFTRKENKNPGDKHRNRAAGDGFWRSTGSEVPVYYKPSGGGDDMLVGMKRTLVFYRGKSSSSY</sequence>
<reference evidence="8" key="2">
    <citation type="submission" date="2013-12" db="EMBL/GenBank/DDBJ databases">
        <authorList>
            <person name="Yu Y."/>
            <person name="Lee S."/>
            <person name="de Baynast K."/>
            <person name="Wissotski M."/>
            <person name="Liu L."/>
            <person name="Talag J."/>
            <person name="Goicoechea J."/>
            <person name="Angelova A."/>
            <person name="Jetty R."/>
            <person name="Kudrna D."/>
            <person name="Golser W."/>
            <person name="Rivera L."/>
            <person name="Zhang J."/>
            <person name="Wing R."/>
        </authorList>
    </citation>
    <scope>NUCLEOTIDE SEQUENCE</scope>
</reference>
<keyword evidence="1" id="KW-0805">Transcription regulation</keyword>
<keyword evidence="2" id="KW-0238">DNA-binding</keyword>
<dbReference type="SUPFAM" id="SSF101941">
    <property type="entry name" value="NAC domain"/>
    <property type="match status" value="1"/>
</dbReference>
<evidence type="ECO:0000259" key="6">
    <source>
        <dbReference type="PROSITE" id="PS51005"/>
    </source>
</evidence>
<proteinExistence type="predicted"/>
<organism evidence="7 8">
    <name type="scientific">Leersia perrieri</name>
    <dbReference type="NCBI Taxonomy" id="77586"/>
    <lineage>
        <taxon>Eukaryota</taxon>
        <taxon>Viridiplantae</taxon>
        <taxon>Streptophyta</taxon>
        <taxon>Embryophyta</taxon>
        <taxon>Tracheophyta</taxon>
        <taxon>Spermatophyta</taxon>
        <taxon>Magnoliopsida</taxon>
        <taxon>Liliopsida</taxon>
        <taxon>Poales</taxon>
        <taxon>Poaceae</taxon>
        <taxon>BOP clade</taxon>
        <taxon>Oryzoideae</taxon>
        <taxon>Oryzeae</taxon>
        <taxon>Oryzinae</taxon>
        <taxon>Leersia</taxon>
    </lineage>
</organism>
<dbReference type="InterPro" id="IPR036093">
    <property type="entry name" value="NAC_dom_sf"/>
</dbReference>
<dbReference type="PANTHER" id="PTHR31744:SF230">
    <property type="entry name" value="NAC DOMAIN-CONTAINING PROTEIN"/>
    <property type="match status" value="1"/>
</dbReference>
<dbReference type="GO" id="GO:0006355">
    <property type="term" value="P:regulation of DNA-templated transcription"/>
    <property type="evidence" value="ECO:0007669"/>
    <property type="project" value="InterPro"/>
</dbReference>
<feature type="region of interest" description="Disordered" evidence="5">
    <location>
        <begin position="78"/>
        <end position="99"/>
    </location>
</feature>
<evidence type="ECO:0000313" key="7">
    <source>
        <dbReference type="EnsemblPlants" id="LPERR11G10970.2"/>
    </source>
</evidence>
<evidence type="ECO:0000256" key="3">
    <source>
        <dbReference type="ARBA" id="ARBA00023163"/>
    </source>
</evidence>
<reference evidence="7" key="3">
    <citation type="submission" date="2015-04" db="UniProtKB">
        <authorList>
            <consortium name="EnsemblPlants"/>
        </authorList>
    </citation>
    <scope>IDENTIFICATION</scope>
</reference>
<dbReference type="AlphaFoldDB" id="A0A0D9XS54"/>